<feature type="region of interest" description="Disordered" evidence="1">
    <location>
        <begin position="382"/>
        <end position="414"/>
    </location>
</feature>
<dbReference type="AlphaFoldDB" id="A0A7S1A9N2"/>
<gene>
    <name evidence="3" type="ORF">NSCI0253_LOCUS20742</name>
</gene>
<name>A0A7S1A9N2_NOCSC</name>
<dbReference type="EMBL" id="HBFQ01029434">
    <property type="protein sequence ID" value="CAD8846392.1"/>
    <property type="molecule type" value="Transcribed_RNA"/>
</dbReference>
<sequence length="414" mass="44606">MAQVDQTSVACPLGLAVHSPAMTGMEVLAVVVGGAYVAPLVGVGAAGLKGFSANKKDYEELIFGVDRCRLRHNLREAHESVKAGHVALTASWRGPLSLFSNRAEKEAVGRGVPVWAVLTVRKAQRLVDKASEMGDLADVYDAQFDLARRKGTGVTKDPVFELAERMDSLGQRLTLHVPALVLARQAFDGEIVDGIPPVVDFEAQQSAASEQGAQTPPKSPRLAARTSAKGEELEESFTKLAKHDKGLFGPRGFGVWNKYLELQSDFHHCSGPLLGPGGALSRLTVANTKSQNATEPAGVDEESPLPIAILRDRALLGELYSLATSHVASYSEALRRAVERDIHAVDTEDTEDTEESQNTETGKEKRQSDLLNSYAQAYLSEEDWGVEEVSELPSRPMEAESSSRAETSKLSSSS</sequence>
<evidence type="ECO:0000256" key="2">
    <source>
        <dbReference type="SAM" id="Phobius"/>
    </source>
</evidence>
<reference evidence="3" key="1">
    <citation type="submission" date="2021-01" db="EMBL/GenBank/DDBJ databases">
        <authorList>
            <person name="Corre E."/>
            <person name="Pelletier E."/>
            <person name="Niang G."/>
            <person name="Scheremetjew M."/>
            <person name="Finn R."/>
            <person name="Kale V."/>
            <person name="Holt S."/>
            <person name="Cochrane G."/>
            <person name="Meng A."/>
            <person name="Brown T."/>
            <person name="Cohen L."/>
        </authorList>
    </citation>
    <scope>NUCLEOTIDE SEQUENCE</scope>
</reference>
<evidence type="ECO:0000256" key="1">
    <source>
        <dbReference type="SAM" id="MobiDB-lite"/>
    </source>
</evidence>
<accession>A0A7S1A9N2</accession>
<feature type="compositionally biased region" description="Low complexity" evidence="1">
    <location>
        <begin position="203"/>
        <end position="214"/>
    </location>
</feature>
<feature type="transmembrane region" description="Helical" evidence="2">
    <location>
        <begin position="27"/>
        <end position="48"/>
    </location>
</feature>
<keyword evidence="2" id="KW-0472">Membrane</keyword>
<feature type="compositionally biased region" description="Acidic residues" evidence="1">
    <location>
        <begin position="347"/>
        <end position="357"/>
    </location>
</feature>
<feature type="region of interest" description="Disordered" evidence="1">
    <location>
        <begin position="203"/>
        <end position="229"/>
    </location>
</feature>
<protein>
    <submittedName>
        <fullName evidence="3">Uncharacterized protein</fullName>
    </submittedName>
</protein>
<keyword evidence="2" id="KW-1133">Transmembrane helix</keyword>
<evidence type="ECO:0000313" key="3">
    <source>
        <dbReference type="EMBL" id="CAD8846392.1"/>
    </source>
</evidence>
<feature type="region of interest" description="Disordered" evidence="1">
    <location>
        <begin position="342"/>
        <end position="369"/>
    </location>
</feature>
<proteinExistence type="predicted"/>
<organism evidence="3">
    <name type="scientific">Noctiluca scintillans</name>
    <name type="common">Sea sparkle</name>
    <name type="synonym">Red tide dinoflagellate</name>
    <dbReference type="NCBI Taxonomy" id="2966"/>
    <lineage>
        <taxon>Eukaryota</taxon>
        <taxon>Sar</taxon>
        <taxon>Alveolata</taxon>
        <taxon>Dinophyceae</taxon>
        <taxon>Noctilucales</taxon>
        <taxon>Noctilucaceae</taxon>
        <taxon>Noctiluca</taxon>
    </lineage>
</organism>
<feature type="compositionally biased region" description="Basic and acidic residues" evidence="1">
    <location>
        <begin position="397"/>
        <end position="407"/>
    </location>
</feature>
<keyword evidence="2" id="KW-0812">Transmembrane</keyword>